<keyword evidence="3 6" id="KW-0378">Hydrolase</keyword>
<evidence type="ECO:0000256" key="4">
    <source>
        <dbReference type="ARBA" id="ARBA00022833"/>
    </source>
</evidence>
<feature type="domain" description="Oligopeptidase F N-terminal" evidence="8">
    <location>
        <begin position="114"/>
        <end position="182"/>
    </location>
</feature>
<dbReference type="EMBL" id="DVMU01000159">
    <property type="protein sequence ID" value="HIU34298.1"/>
    <property type="molecule type" value="Genomic_DNA"/>
</dbReference>
<keyword evidence="4 6" id="KW-0862">Zinc</keyword>
<dbReference type="InterPro" id="IPR001567">
    <property type="entry name" value="Pept_M3A_M3B_dom"/>
</dbReference>
<organism evidence="9 10">
    <name type="scientific">Candidatus Pullichristensenella excrementigallinarum</name>
    <dbReference type="NCBI Taxonomy" id="2840907"/>
    <lineage>
        <taxon>Bacteria</taxon>
        <taxon>Bacillati</taxon>
        <taxon>Bacillota</taxon>
        <taxon>Clostridia</taxon>
        <taxon>Candidatus Pullichristensenella</taxon>
    </lineage>
</organism>
<evidence type="ECO:0000256" key="6">
    <source>
        <dbReference type="RuleBase" id="RU368091"/>
    </source>
</evidence>
<reference evidence="9" key="2">
    <citation type="journal article" date="2021" name="PeerJ">
        <title>Extensive microbial diversity within the chicken gut microbiome revealed by metagenomics and culture.</title>
        <authorList>
            <person name="Gilroy R."/>
            <person name="Ravi A."/>
            <person name="Getino M."/>
            <person name="Pursley I."/>
            <person name="Horton D.L."/>
            <person name="Alikhan N.F."/>
            <person name="Baker D."/>
            <person name="Gharbi K."/>
            <person name="Hall N."/>
            <person name="Watson M."/>
            <person name="Adriaenssens E.M."/>
            <person name="Foster-Nyarko E."/>
            <person name="Jarju S."/>
            <person name="Secka A."/>
            <person name="Antonio M."/>
            <person name="Oren A."/>
            <person name="Chaudhuri R.R."/>
            <person name="La Ragione R."/>
            <person name="Hildebrand F."/>
            <person name="Pallen M.J."/>
        </authorList>
    </citation>
    <scope>NUCLEOTIDE SEQUENCE</scope>
    <source>
        <strain evidence="9">ChiHcec3-11533</strain>
    </source>
</reference>
<dbReference type="AlphaFoldDB" id="A0A9D1IBP1"/>
<feature type="domain" description="Peptidase M3A/M3B catalytic" evidence="7">
    <location>
        <begin position="203"/>
        <end position="583"/>
    </location>
</feature>
<dbReference type="Pfam" id="PF01432">
    <property type="entry name" value="Peptidase_M3"/>
    <property type="match status" value="1"/>
</dbReference>
<dbReference type="GO" id="GO:0006508">
    <property type="term" value="P:proteolysis"/>
    <property type="evidence" value="ECO:0007669"/>
    <property type="project" value="UniProtKB-KW"/>
</dbReference>
<evidence type="ECO:0000256" key="1">
    <source>
        <dbReference type="ARBA" id="ARBA00022670"/>
    </source>
</evidence>
<comment type="cofactor">
    <cofactor evidence="6">
        <name>Zn(2+)</name>
        <dbReference type="ChEBI" id="CHEBI:29105"/>
    </cofactor>
    <text evidence="6">Binds 1 zinc ion.</text>
</comment>
<keyword evidence="2 6" id="KW-0479">Metal-binding</keyword>
<proteinExistence type="inferred from homology"/>
<dbReference type="InterPro" id="IPR042088">
    <property type="entry name" value="OligoPept_F_C"/>
</dbReference>
<accession>A0A9D1IBP1</accession>
<dbReference type="EC" id="3.4.24.-" evidence="6"/>
<comment type="caution">
    <text evidence="9">The sequence shown here is derived from an EMBL/GenBank/DDBJ whole genome shotgun (WGS) entry which is preliminary data.</text>
</comment>
<gene>
    <name evidence="9" type="primary">pepF</name>
    <name evidence="9" type="ORF">IAB02_07025</name>
</gene>
<dbReference type="CDD" id="cd09608">
    <property type="entry name" value="M3B_PepF"/>
    <property type="match status" value="1"/>
</dbReference>
<dbReference type="SUPFAM" id="SSF55486">
    <property type="entry name" value="Metalloproteases ('zincins'), catalytic domain"/>
    <property type="match status" value="1"/>
</dbReference>
<evidence type="ECO:0000259" key="7">
    <source>
        <dbReference type="Pfam" id="PF01432"/>
    </source>
</evidence>
<dbReference type="InterPro" id="IPR004438">
    <property type="entry name" value="Peptidase_M3B"/>
</dbReference>
<dbReference type="NCBIfam" id="TIGR00181">
    <property type="entry name" value="pepF"/>
    <property type="match status" value="1"/>
</dbReference>
<dbReference type="GO" id="GO:0004222">
    <property type="term" value="F:metalloendopeptidase activity"/>
    <property type="evidence" value="ECO:0007669"/>
    <property type="project" value="UniProtKB-UniRule"/>
</dbReference>
<dbReference type="Gene3D" id="1.10.1370.20">
    <property type="entry name" value="Oligoendopeptidase f, C-terminal domain"/>
    <property type="match status" value="1"/>
</dbReference>
<dbReference type="Proteomes" id="UP000824072">
    <property type="component" value="Unassembled WGS sequence"/>
</dbReference>
<evidence type="ECO:0000313" key="10">
    <source>
        <dbReference type="Proteomes" id="UP000824072"/>
    </source>
</evidence>
<reference evidence="9" key="1">
    <citation type="submission" date="2020-10" db="EMBL/GenBank/DDBJ databases">
        <authorList>
            <person name="Gilroy R."/>
        </authorList>
    </citation>
    <scope>NUCLEOTIDE SEQUENCE</scope>
    <source>
        <strain evidence="9">ChiHcec3-11533</strain>
    </source>
</reference>
<dbReference type="Gene3D" id="1.10.287.830">
    <property type="entry name" value="putative peptidase helix hairpin domain like"/>
    <property type="match status" value="1"/>
</dbReference>
<keyword evidence="5 6" id="KW-0482">Metalloprotease</keyword>
<keyword evidence="1 6" id="KW-0645">Protease</keyword>
<evidence type="ECO:0000256" key="2">
    <source>
        <dbReference type="ARBA" id="ARBA00022723"/>
    </source>
</evidence>
<protein>
    <recommendedName>
        <fullName evidence="6">Oligopeptidase F</fullName>
        <ecNumber evidence="6">3.4.24.-</ecNumber>
    </recommendedName>
</protein>
<name>A0A9D1IBP1_9FIRM</name>
<dbReference type="GO" id="GO:0006518">
    <property type="term" value="P:peptide metabolic process"/>
    <property type="evidence" value="ECO:0007669"/>
    <property type="project" value="TreeGrafter"/>
</dbReference>
<evidence type="ECO:0000256" key="3">
    <source>
        <dbReference type="ARBA" id="ARBA00022801"/>
    </source>
</evidence>
<evidence type="ECO:0000259" key="8">
    <source>
        <dbReference type="Pfam" id="PF08439"/>
    </source>
</evidence>
<dbReference type="Gene3D" id="1.20.140.70">
    <property type="entry name" value="Oligopeptidase f, N-terminal domain"/>
    <property type="match status" value="1"/>
</dbReference>
<evidence type="ECO:0000256" key="5">
    <source>
        <dbReference type="ARBA" id="ARBA00023049"/>
    </source>
</evidence>
<sequence length="597" mass="68181">MANCVPEREKIAREYRWNLEDIYASEQDWERDFQELEQRAGNFAKFSGKLADPKALLEALQEYEAMEKLLDKLFPYARMRRDEDNRVDRYQALTSRAQSLLVKFSTATSFLTPELIRLPKEFLASVLSDEAFEDFRVLLREIDRNREHTLSVEEERIIAMAGEMSAAPDTVYSMLTDADMKFPSVRNEEGESVELTQSNYIPLMMSKNREVRSAAFNALYETYQSFSATIPAIYEASIKADMFAARTARHASCLEAALFPDDVPVSVYDNLVQSVRGHLPMLNRFVACNGKRIGVKPMRMIDVYVPAVEGFDIRLPFDEAYKLVVDALGVLGKDYQELLETARHEGWIDAFENAGKSSGAYSWGSYCSHPFVLLNYKENLDSLLTIAHEMGHSLHTYFSNQAQPFLAAQYSLFVAEVASTTNEILVLFRLMDRYQDDPKAQAFLTYHLLDSFRSTVFRQTMFAEFERSAHEMAERGEALTAQNLNAVYGALNAQYYTSVEQDKLISLEWMRIPHFYRAFYVYKYATGFSAAMAIAVAIRDQGAPAVERYRKFLSLGCSLPPLEALKVAGVDMRNPQSVESALEEFDRLVERYEALTE</sequence>
<dbReference type="GO" id="GO:0046872">
    <property type="term" value="F:metal ion binding"/>
    <property type="evidence" value="ECO:0007669"/>
    <property type="project" value="UniProtKB-UniRule"/>
</dbReference>
<comment type="similarity">
    <text evidence="6">Belongs to the peptidase M3B family.</text>
</comment>
<dbReference type="PANTHER" id="PTHR11804">
    <property type="entry name" value="PROTEASE M3 THIMET OLIGOPEPTIDASE-RELATED"/>
    <property type="match status" value="1"/>
</dbReference>
<evidence type="ECO:0000313" key="9">
    <source>
        <dbReference type="EMBL" id="HIU34298.1"/>
    </source>
</evidence>
<dbReference type="PANTHER" id="PTHR11804:SF84">
    <property type="entry name" value="SACCHAROLYSIN"/>
    <property type="match status" value="1"/>
</dbReference>
<dbReference type="InterPro" id="IPR013647">
    <property type="entry name" value="OligopepF_N_dom"/>
</dbReference>
<dbReference type="InterPro" id="IPR045090">
    <property type="entry name" value="Pept_M3A_M3B"/>
</dbReference>
<comment type="function">
    <text evidence="6">Has oligopeptidase activity and degrades a variety of small bioactive peptides.</text>
</comment>
<dbReference type="Pfam" id="PF08439">
    <property type="entry name" value="Peptidase_M3_N"/>
    <property type="match status" value="1"/>
</dbReference>